<dbReference type="AlphaFoldDB" id="A0AAX4J5A3"/>
<dbReference type="PANTHER" id="PTHR44167">
    <property type="entry name" value="OVARIAN-SPECIFIC SERINE/THREONINE-PROTEIN KINASE LOK-RELATED"/>
    <property type="match status" value="1"/>
</dbReference>
<dbReference type="Gene3D" id="3.30.200.20">
    <property type="entry name" value="Phosphorylase Kinase, domain 1"/>
    <property type="match status" value="1"/>
</dbReference>
<dbReference type="EMBL" id="CP137316">
    <property type="protein sequence ID" value="WQF90467.1"/>
    <property type="molecule type" value="Genomic_DNA"/>
</dbReference>
<evidence type="ECO:0000313" key="2">
    <source>
        <dbReference type="EMBL" id="WQF90467.1"/>
    </source>
</evidence>
<dbReference type="Gene3D" id="1.10.510.10">
    <property type="entry name" value="Transferase(Phosphotransferase) domain 1"/>
    <property type="match status" value="1"/>
</dbReference>
<sequence>MIVRTSNPQEELLGSGSFGTVFRLQGLPIARKYIRLPQSGGGLPPEGIREIACLRRLRNYSPSDRRNCIDVLHIEISKTNIMLDLELMTGGTLGELLSETRLGPELVLSYSVQILRGLQFLHDVGITHRDLKPNNILLSSPNGLKIADFGLSHVISGCEPRTPLVCTLYYRPPELLRANVFLNKVRGLTYTSAIDNWSAGCILREMIVGLGPVFRPARTIYSSTTSSIEQLDAIIKKFYLSSGFINEKLATSFCNSTLKLPEITISPPLMNQILEVTQLLLIPNPEFRCAAGTALKTLEQLDST</sequence>
<dbReference type="SMART" id="SM00220">
    <property type="entry name" value="S_TKc"/>
    <property type="match status" value="1"/>
</dbReference>
<dbReference type="RefSeq" id="XP_062787688.1">
    <property type="nucleotide sequence ID" value="XM_062931637.1"/>
</dbReference>
<dbReference type="InterPro" id="IPR011009">
    <property type="entry name" value="Kinase-like_dom_sf"/>
</dbReference>
<dbReference type="PANTHER" id="PTHR44167:SF30">
    <property type="entry name" value="PHOSPHORYLASE KINASE"/>
    <property type="match status" value="1"/>
</dbReference>
<dbReference type="PROSITE" id="PS50011">
    <property type="entry name" value="PROTEIN_KINASE_DOM"/>
    <property type="match status" value="1"/>
</dbReference>
<keyword evidence="2" id="KW-0418">Kinase</keyword>
<dbReference type="SUPFAM" id="SSF56112">
    <property type="entry name" value="Protein kinase-like (PK-like)"/>
    <property type="match status" value="1"/>
</dbReference>
<organism evidence="2 3">
    <name type="scientific">Colletotrichum destructivum</name>
    <dbReference type="NCBI Taxonomy" id="34406"/>
    <lineage>
        <taxon>Eukaryota</taxon>
        <taxon>Fungi</taxon>
        <taxon>Dikarya</taxon>
        <taxon>Ascomycota</taxon>
        <taxon>Pezizomycotina</taxon>
        <taxon>Sordariomycetes</taxon>
        <taxon>Hypocreomycetidae</taxon>
        <taxon>Glomerellales</taxon>
        <taxon>Glomerellaceae</taxon>
        <taxon>Colletotrichum</taxon>
        <taxon>Colletotrichum destructivum species complex</taxon>
    </lineage>
</organism>
<reference evidence="3" key="1">
    <citation type="journal article" date="2023" name="bioRxiv">
        <title>Complete genome of the Medicago anthracnose fungus, Colletotrichum destructivum, reveals a mini-chromosome-like region within a core chromosome.</title>
        <authorList>
            <person name="Lapalu N."/>
            <person name="Simon A."/>
            <person name="Lu A."/>
            <person name="Plaumann P.-L."/>
            <person name="Amselem J."/>
            <person name="Pigne S."/>
            <person name="Auger A."/>
            <person name="Koch C."/>
            <person name="Dallery J.-F."/>
            <person name="O'Connell R.J."/>
        </authorList>
    </citation>
    <scope>NUCLEOTIDE SEQUENCE [LARGE SCALE GENOMIC DNA]</scope>
    <source>
        <strain evidence="3">CBS 520.97</strain>
    </source>
</reference>
<dbReference type="PROSITE" id="PS00108">
    <property type="entry name" value="PROTEIN_KINASE_ST"/>
    <property type="match status" value="1"/>
</dbReference>
<dbReference type="GO" id="GO:0005634">
    <property type="term" value="C:nucleus"/>
    <property type="evidence" value="ECO:0007669"/>
    <property type="project" value="TreeGrafter"/>
</dbReference>
<dbReference type="GO" id="GO:0044773">
    <property type="term" value="P:mitotic DNA damage checkpoint signaling"/>
    <property type="evidence" value="ECO:0007669"/>
    <property type="project" value="TreeGrafter"/>
</dbReference>
<feature type="domain" description="Protein kinase" evidence="1">
    <location>
        <begin position="7"/>
        <end position="301"/>
    </location>
</feature>
<dbReference type="Pfam" id="PF00069">
    <property type="entry name" value="Pkinase"/>
    <property type="match status" value="1"/>
</dbReference>
<keyword evidence="3" id="KW-1185">Reference proteome</keyword>
<evidence type="ECO:0000259" key="1">
    <source>
        <dbReference type="PROSITE" id="PS50011"/>
    </source>
</evidence>
<dbReference type="InterPro" id="IPR000719">
    <property type="entry name" value="Prot_kinase_dom"/>
</dbReference>
<dbReference type="KEGG" id="cdet:87951981"/>
<dbReference type="Proteomes" id="UP001322277">
    <property type="component" value="Chromosome 12"/>
</dbReference>
<accession>A0AAX4J5A3</accession>
<dbReference type="InterPro" id="IPR008271">
    <property type="entry name" value="Ser/Thr_kinase_AS"/>
</dbReference>
<dbReference type="GO" id="GO:0005524">
    <property type="term" value="F:ATP binding"/>
    <property type="evidence" value="ECO:0007669"/>
    <property type="project" value="InterPro"/>
</dbReference>
<dbReference type="GO" id="GO:0004674">
    <property type="term" value="F:protein serine/threonine kinase activity"/>
    <property type="evidence" value="ECO:0007669"/>
    <property type="project" value="TreeGrafter"/>
</dbReference>
<evidence type="ECO:0000313" key="3">
    <source>
        <dbReference type="Proteomes" id="UP001322277"/>
    </source>
</evidence>
<proteinExistence type="predicted"/>
<protein>
    <submittedName>
        <fullName evidence="2">Serine/threonine-protein kinase, active</fullName>
    </submittedName>
</protein>
<keyword evidence="2" id="KW-0808">Transferase</keyword>
<dbReference type="GeneID" id="87951981"/>
<name>A0AAX4J5A3_9PEZI</name>
<gene>
    <name evidence="2" type="ORF">CDEST_15481</name>
</gene>